<comment type="caution">
    <text evidence="5">The sequence shown here is derived from an EMBL/GenBank/DDBJ whole genome shotgun (WGS) entry which is preliminary data.</text>
</comment>
<dbReference type="EMBL" id="JACJVQ010000006">
    <property type="protein sequence ID" value="MBB6634307.1"/>
    <property type="molecule type" value="Genomic_DNA"/>
</dbReference>
<dbReference type="InterPro" id="IPR050523">
    <property type="entry name" value="AKR_Detox_Biosynth"/>
</dbReference>
<evidence type="ECO:0000256" key="3">
    <source>
        <dbReference type="ARBA" id="ARBA00038157"/>
    </source>
</evidence>
<evidence type="ECO:0000256" key="1">
    <source>
        <dbReference type="ARBA" id="ARBA00022857"/>
    </source>
</evidence>
<comment type="similarity">
    <text evidence="3">Belongs to the aldo/keto reductase family. Aldo/keto reductase 2 subfamily.</text>
</comment>
<dbReference type="GO" id="GO:0016491">
    <property type="term" value="F:oxidoreductase activity"/>
    <property type="evidence" value="ECO:0007669"/>
    <property type="project" value="UniProtKB-KW"/>
</dbReference>
<dbReference type="PANTHER" id="PTHR43364">
    <property type="entry name" value="NADH-SPECIFIC METHYLGLYOXAL REDUCTASE-RELATED"/>
    <property type="match status" value="1"/>
</dbReference>
<dbReference type="InterPro" id="IPR036812">
    <property type="entry name" value="NAD(P)_OxRdtase_dom_sf"/>
</dbReference>
<accession>A0A841SXG5</accession>
<keyword evidence="2" id="KW-0560">Oxidoreductase</keyword>
<reference evidence="5 6" key="1">
    <citation type="submission" date="2020-08" db="EMBL/GenBank/DDBJ databases">
        <title>Cohnella phylogeny.</title>
        <authorList>
            <person name="Dunlap C."/>
        </authorList>
    </citation>
    <scope>NUCLEOTIDE SEQUENCE [LARGE SCALE GENOMIC DNA]</scope>
    <source>
        <strain evidence="5 6">DSM 25241</strain>
    </source>
</reference>
<keyword evidence="6" id="KW-1185">Reference proteome</keyword>
<feature type="domain" description="NADP-dependent oxidoreductase" evidence="4">
    <location>
        <begin position="17"/>
        <end position="298"/>
    </location>
</feature>
<sequence length="307" mass="34640">MKTIKLGTSTLEVPVVAVGCMRMNSLDKKQAERFVQTALDEGANFFEHADIYGAGECERIFADAIQMSPSVREKVILQSKCGIRPDKGMFDFSKEHILNSVDGILKRLNTDYLDVLLLHRPDTLVEPEEVAEAFDQLERSGKVRHFGVSNQNPMQIQLLKKFVKQPIVANQLQLSITNATMISQGFNVNMENAAAVNRDGSILDFCRLHDITIQPWSPFQYGFFEGVFLGNEKFPKLNEKIDEIAARYGVSNTTIAVAWLLRHPANMQPVIGTMNVERLKDCCKAADIRLTREEWYDIFRSAGNILP</sequence>
<dbReference type="RefSeq" id="WP_185119527.1">
    <property type="nucleotide sequence ID" value="NZ_JACJVQ010000006.1"/>
</dbReference>
<evidence type="ECO:0000256" key="2">
    <source>
        <dbReference type="ARBA" id="ARBA00023002"/>
    </source>
</evidence>
<dbReference type="CDD" id="cd19092">
    <property type="entry name" value="AKR_BsYcsN_EcYdhF-like"/>
    <property type="match status" value="1"/>
</dbReference>
<dbReference type="PRINTS" id="PR00069">
    <property type="entry name" value="ALDKETRDTASE"/>
</dbReference>
<dbReference type="AlphaFoldDB" id="A0A841SXG5"/>
<dbReference type="InterPro" id="IPR020471">
    <property type="entry name" value="AKR"/>
</dbReference>
<proteinExistence type="inferred from homology"/>
<dbReference type="SUPFAM" id="SSF51430">
    <property type="entry name" value="NAD(P)-linked oxidoreductase"/>
    <property type="match status" value="1"/>
</dbReference>
<dbReference type="FunFam" id="3.20.20.100:FF:000008">
    <property type="entry name" value="Aldo/keto reductase family oxidoreductase"/>
    <property type="match status" value="1"/>
</dbReference>
<protein>
    <submittedName>
        <fullName evidence="5">Aldo/keto reductase family oxidoreductase</fullName>
    </submittedName>
</protein>
<dbReference type="Gene3D" id="3.20.20.100">
    <property type="entry name" value="NADP-dependent oxidoreductase domain"/>
    <property type="match status" value="1"/>
</dbReference>
<keyword evidence="1" id="KW-0521">NADP</keyword>
<gene>
    <name evidence="5" type="ORF">H7B67_09310</name>
</gene>
<name>A0A841SXG5_9BACL</name>
<evidence type="ECO:0000313" key="6">
    <source>
        <dbReference type="Proteomes" id="UP000535838"/>
    </source>
</evidence>
<evidence type="ECO:0000313" key="5">
    <source>
        <dbReference type="EMBL" id="MBB6634307.1"/>
    </source>
</evidence>
<dbReference type="GO" id="GO:0005829">
    <property type="term" value="C:cytosol"/>
    <property type="evidence" value="ECO:0007669"/>
    <property type="project" value="TreeGrafter"/>
</dbReference>
<organism evidence="5 6">
    <name type="scientific">Cohnella thailandensis</name>
    <dbReference type="NCBI Taxonomy" id="557557"/>
    <lineage>
        <taxon>Bacteria</taxon>
        <taxon>Bacillati</taxon>
        <taxon>Bacillota</taxon>
        <taxon>Bacilli</taxon>
        <taxon>Bacillales</taxon>
        <taxon>Paenibacillaceae</taxon>
        <taxon>Cohnella</taxon>
    </lineage>
</organism>
<dbReference type="Proteomes" id="UP000535838">
    <property type="component" value="Unassembled WGS sequence"/>
</dbReference>
<dbReference type="InterPro" id="IPR023210">
    <property type="entry name" value="NADP_OxRdtase_dom"/>
</dbReference>
<evidence type="ECO:0000259" key="4">
    <source>
        <dbReference type="Pfam" id="PF00248"/>
    </source>
</evidence>
<dbReference type="Pfam" id="PF00248">
    <property type="entry name" value="Aldo_ket_red"/>
    <property type="match status" value="1"/>
</dbReference>
<dbReference type="PANTHER" id="PTHR43364:SF1">
    <property type="entry name" value="OXIDOREDUCTASE YDHF"/>
    <property type="match status" value="1"/>
</dbReference>